<geneLocation type="plasmid" evidence="2 3">
    <name>2</name>
</geneLocation>
<dbReference type="Pfam" id="PF22564">
    <property type="entry name" value="HAAS"/>
    <property type="match status" value="1"/>
</dbReference>
<dbReference type="AlphaFoldDB" id="W0RR55"/>
<name>W0RR55_9BACT</name>
<dbReference type="InParanoid" id="W0RR55"/>
<dbReference type="KEGG" id="gba:J421_5934"/>
<evidence type="ECO:0000313" key="2">
    <source>
        <dbReference type="EMBL" id="AHG93469.1"/>
    </source>
</evidence>
<reference evidence="2 3" key="1">
    <citation type="journal article" date="2014" name="Genome Announc.">
        <title>Genome Sequence and Methylome of Soil Bacterium Gemmatirosa kalamazoonensis KBS708T, a Member of the Rarely Cultivated Gemmatimonadetes Phylum.</title>
        <authorList>
            <person name="Debruyn J.M."/>
            <person name="Radosevich M."/>
            <person name="Wommack K.E."/>
            <person name="Polson S.W."/>
            <person name="Hauser L.J."/>
            <person name="Fawaz M.N."/>
            <person name="Korlach J."/>
            <person name="Tsai Y.C."/>
        </authorList>
    </citation>
    <scope>NUCLEOTIDE SEQUENCE [LARGE SCALE GENOMIC DNA]</scope>
    <source>
        <strain evidence="2 3">KBS708</strain>
        <plasmid evidence="3">Plasmid 2</plasmid>
    </source>
</reference>
<proteinExistence type="predicted"/>
<feature type="transmembrane region" description="Helical" evidence="1">
    <location>
        <begin position="79"/>
        <end position="103"/>
    </location>
</feature>
<feature type="transmembrane region" description="Helical" evidence="1">
    <location>
        <begin position="180"/>
        <end position="202"/>
    </location>
</feature>
<gene>
    <name evidence="2" type="ORF">J421_5934</name>
</gene>
<feature type="transmembrane region" description="Helical" evidence="1">
    <location>
        <begin position="154"/>
        <end position="174"/>
    </location>
</feature>
<evidence type="ECO:0000313" key="3">
    <source>
        <dbReference type="Proteomes" id="UP000019151"/>
    </source>
</evidence>
<dbReference type="EMBL" id="CP007130">
    <property type="protein sequence ID" value="AHG93469.1"/>
    <property type="molecule type" value="Genomic_DNA"/>
</dbReference>
<feature type="transmembrane region" description="Helical" evidence="1">
    <location>
        <begin position="123"/>
        <end position="142"/>
    </location>
</feature>
<keyword evidence="1" id="KW-1133">Transmembrane helix</keyword>
<keyword evidence="3" id="KW-1185">Reference proteome</keyword>
<evidence type="ECO:0000256" key="1">
    <source>
        <dbReference type="SAM" id="Phobius"/>
    </source>
</evidence>
<keyword evidence="1" id="KW-0812">Transmembrane</keyword>
<keyword evidence="2" id="KW-0614">Plasmid</keyword>
<dbReference type="RefSeq" id="WP_025414773.1">
    <property type="nucleotide sequence ID" value="NZ_CP007130.1"/>
</dbReference>
<accession>W0RR55</accession>
<dbReference type="Proteomes" id="UP000019151">
    <property type="component" value="Plasmid 2"/>
</dbReference>
<protein>
    <submittedName>
        <fullName evidence="2">Uncharacterized protein</fullName>
    </submittedName>
</protein>
<organism evidence="2 3">
    <name type="scientific">Gemmatirosa kalamazoonensis</name>
    <dbReference type="NCBI Taxonomy" id="861299"/>
    <lineage>
        <taxon>Bacteria</taxon>
        <taxon>Pseudomonadati</taxon>
        <taxon>Gemmatimonadota</taxon>
        <taxon>Gemmatimonadia</taxon>
        <taxon>Gemmatimonadales</taxon>
        <taxon>Gemmatimonadaceae</taxon>
        <taxon>Gemmatirosa</taxon>
    </lineage>
</organism>
<sequence length="216" mass="22891">MPAGREEIDALVERLVRDAGLASAQARDDLRRELVAHFDDAIAAADGAPDAVRAALARFGDADTVAAELRRAHGAGRRALYAAKVAASLLASTLVAIALQLVAHLQRGGDVDGVSLSPWYRPAAHLSMALVVVAVAAWELDVEPLCVRLEREPARLLTAWGALFVVAYLTHLLRDARLDAAAALVRTAATVAAWVAAIAIAARLDRAYLRRLGASR</sequence>
<keyword evidence="1" id="KW-0472">Membrane</keyword>
<dbReference type="HOGENOM" id="CLU_1276138_0_0_0"/>